<evidence type="ECO:0000313" key="1">
    <source>
        <dbReference type="EMBL" id="PRZ28000.1"/>
    </source>
</evidence>
<proteinExistence type="predicted"/>
<organism evidence="2 3">
    <name type="scientific">Flavobacterium granuli</name>
    <dbReference type="NCBI Taxonomy" id="280093"/>
    <lineage>
        <taxon>Bacteria</taxon>
        <taxon>Pseudomonadati</taxon>
        <taxon>Bacteroidota</taxon>
        <taxon>Flavobacteriia</taxon>
        <taxon>Flavobacteriales</taxon>
        <taxon>Flavobacteriaceae</taxon>
        <taxon>Flavobacterium</taxon>
    </lineage>
</organism>
<dbReference type="Proteomes" id="UP000237771">
    <property type="component" value="Unassembled WGS sequence"/>
</dbReference>
<reference evidence="1 4" key="3">
    <citation type="submission" date="2018-03" db="EMBL/GenBank/DDBJ databases">
        <title>Genomic Encyclopedia of Archaeal and Bacterial Type Strains, Phase II (KMG-II): from individual species to whole genera.</title>
        <authorList>
            <person name="Goeker M."/>
        </authorList>
    </citation>
    <scope>NUCLEOTIDE SEQUENCE [LARGE SCALE GENOMIC DNA]</scope>
    <source>
        <strain evidence="1 4">DSM 17797</strain>
    </source>
</reference>
<dbReference type="AlphaFoldDB" id="A0A1M5IKL9"/>
<dbReference type="Proteomes" id="UP000184384">
    <property type="component" value="Unassembled WGS sequence"/>
</dbReference>
<gene>
    <name evidence="1" type="ORF">BC624_101285</name>
    <name evidence="2" type="ORF">SAMN05443373_101285</name>
</gene>
<evidence type="ECO:0000313" key="2">
    <source>
        <dbReference type="EMBL" id="SHG28589.1"/>
    </source>
</evidence>
<evidence type="ECO:0000313" key="3">
    <source>
        <dbReference type="Proteomes" id="UP000184384"/>
    </source>
</evidence>
<evidence type="ECO:0000313" key="4">
    <source>
        <dbReference type="Proteomes" id="UP000237771"/>
    </source>
</evidence>
<reference evidence="2" key="2">
    <citation type="submission" date="2016-11" db="EMBL/GenBank/DDBJ databases">
        <authorList>
            <person name="Jaros S."/>
            <person name="Januszkiewicz K."/>
            <person name="Wedrychowicz H."/>
        </authorList>
    </citation>
    <scope>NUCLEOTIDE SEQUENCE [LARGE SCALE GENOMIC DNA]</scope>
    <source>
        <strain evidence="2">DSM 19729</strain>
    </source>
</reference>
<keyword evidence="4" id="KW-1185">Reference proteome</keyword>
<dbReference type="EMBL" id="FQWO01000001">
    <property type="protein sequence ID" value="SHG28589.1"/>
    <property type="molecule type" value="Genomic_DNA"/>
</dbReference>
<reference evidence="3" key="1">
    <citation type="submission" date="2016-11" db="EMBL/GenBank/DDBJ databases">
        <authorList>
            <person name="Varghese N."/>
            <person name="Submissions S."/>
        </authorList>
    </citation>
    <scope>NUCLEOTIDE SEQUENCE [LARGE SCALE GENOMIC DNA]</scope>
    <source>
        <strain evidence="3">DSM 19729</strain>
    </source>
</reference>
<name>A0A1M5IKL9_9FLAO</name>
<protein>
    <submittedName>
        <fullName evidence="2">Uncharacterized protein</fullName>
    </submittedName>
</protein>
<dbReference type="EMBL" id="PVUB01000001">
    <property type="protein sequence ID" value="PRZ28000.1"/>
    <property type="molecule type" value="Genomic_DNA"/>
</dbReference>
<dbReference type="RefSeq" id="WP_072938660.1">
    <property type="nucleotide sequence ID" value="NZ_FQWO01000001.1"/>
</dbReference>
<sequence>MIKKNSVVPEVISLFLESELTTILNKKGNTEARINSIYQQNSDKLSNLIWKKIENKISPNDKIYLSVSGLLHTISFPALLNEMKVDITYLGSTKELIEIKKETSKNSTIALFGNINYGKNKNNDSIKIQGRNSSFNLLPYSKNEVNGIKSIFEANNANYLVSNK</sequence>
<dbReference type="OrthoDB" id="9771112at2"/>
<accession>A0A1M5IKL9</accession>